<dbReference type="InterPro" id="IPR011101">
    <property type="entry name" value="DUF5131"/>
</dbReference>
<reference evidence="1 2" key="1">
    <citation type="submission" date="2020-08" db="EMBL/GenBank/DDBJ databases">
        <title>Genomic Encyclopedia of Type Strains, Phase IV (KMG-IV): sequencing the most valuable type-strain genomes for metagenomic binning, comparative biology and taxonomic classification.</title>
        <authorList>
            <person name="Goeker M."/>
        </authorList>
    </citation>
    <scope>NUCLEOTIDE SEQUENCE [LARGE SCALE GENOMIC DNA]</scope>
    <source>
        <strain evidence="1 2">DSM 17498</strain>
    </source>
</reference>
<dbReference type="Proteomes" id="UP000521227">
    <property type="component" value="Unassembled WGS sequence"/>
</dbReference>
<evidence type="ECO:0000313" key="1">
    <source>
        <dbReference type="EMBL" id="MBB5051788.1"/>
    </source>
</evidence>
<protein>
    <submittedName>
        <fullName evidence="1">Protein gp37</fullName>
    </submittedName>
</protein>
<organism evidence="1 2">
    <name type="scientific">Afipia massiliensis</name>
    <dbReference type="NCBI Taxonomy" id="211460"/>
    <lineage>
        <taxon>Bacteria</taxon>
        <taxon>Pseudomonadati</taxon>
        <taxon>Pseudomonadota</taxon>
        <taxon>Alphaproteobacteria</taxon>
        <taxon>Hyphomicrobiales</taxon>
        <taxon>Nitrobacteraceae</taxon>
        <taxon>Afipia</taxon>
    </lineage>
</organism>
<name>A0A840N1I6_9BRAD</name>
<proteinExistence type="predicted"/>
<comment type="caution">
    <text evidence="1">The sequence shown here is derived from an EMBL/GenBank/DDBJ whole genome shotgun (WGS) entry which is preliminary data.</text>
</comment>
<dbReference type="Pfam" id="PF07505">
    <property type="entry name" value="DUF5131"/>
    <property type="match status" value="1"/>
</dbReference>
<dbReference type="EMBL" id="JACHIJ010000002">
    <property type="protein sequence ID" value="MBB5051788.1"/>
    <property type="molecule type" value="Genomic_DNA"/>
</dbReference>
<sequence>MAIRDARSGACFWCSGSWRRRSRKASSGASDTAAFIVTTARYSRPAPSNPILTVKRVLIVIDKRRHRQRDVGTVMAETQIEWTDATWNPVAGCSIVSAGCTNCYAMEMARRLQAMNVPKYKRLTRRSGKRTVWNGVVREDKAALDIPLRWKKPRKIFVNSMSDLFHDRVTDAFILKVWAVMRATPHHHYQILTKRPERMGALVRSKIGEVLPNVWLGTSVENAAVTGRIDHLRTVPAAIRFISFEPLIGPVGAVDLREIHWAIVGGESGRSARPIREEWIDEIFDRCAMHNTAFFFKQWGTWGKDNKRRSKKANGRVYRDQVWDEMPKASLAL</sequence>
<gene>
    <name evidence="1" type="ORF">HNQ36_001742</name>
</gene>
<accession>A0A840N1I6</accession>
<evidence type="ECO:0000313" key="2">
    <source>
        <dbReference type="Proteomes" id="UP000521227"/>
    </source>
</evidence>
<dbReference type="AlphaFoldDB" id="A0A840N1I6"/>